<organism evidence="1">
    <name type="scientific">Picea glauca</name>
    <name type="common">White spruce</name>
    <name type="synonym">Pinus glauca</name>
    <dbReference type="NCBI Taxonomy" id="3330"/>
    <lineage>
        <taxon>Eukaryota</taxon>
        <taxon>Viridiplantae</taxon>
        <taxon>Streptophyta</taxon>
        <taxon>Embryophyta</taxon>
        <taxon>Tracheophyta</taxon>
        <taxon>Spermatophyta</taxon>
        <taxon>Pinopsida</taxon>
        <taxon>Pinidae</taxon>
        <taxon>Conifers I</taxon>
        <taxon>Pinales</taxon>
        <taxon>Pinaceae</taxon>
        <taxon>Picea</taxon>
    </lineage>
</organism>
<gene>
    <name evidence="1" type="ORF">ABT39_MTgene3095</name>
</gene>
<sequence>MKQIVVVYIDPLSSSWITDSNTHLSDFQADTIYRSMPNNYRKTLVLCDPNVHTWVFVDNEIMKWFSSYEIMNEF</sequence>
<reference evidence="1" key="1">
    <citation type="journal article" date="2015" name="Genome Biol. Evol.">
        <title>Organellar Genomes of White Spruce (Picea glauca): Assembly and Annotation.</title>
        <authorList>
            <person name="Jackman S.D."/>
            <person name="Warren R.L."/>
            <person name="Gibb E.A."/>
            <person name="Vandervalk B.P."/>
            <person name="Mohamadi H."/>
            <person name="Chu J."/>
            <person name="Raymond A."/>
            <person name="Pleasance S."/>
            <person name="Coope R."/>
            <person name="Wildung M.R."/>
            <person name="Ritland C.E."/>
            <person name="Bousquet J."/>
            <person name="Jones S.J."/>
            <person name="Bohlmann J."/>
            <person name="Birol I."/>
        </authorList>
    </citation>
    <scope>NUCLEOTIDE SEQUENCE [LARGE SCALE GENOMIC DNA]</scope>
    <source>
        <tissue evidence="1">Flushing bud</tissue>
    </source>
</reference>
<keyword evidence="1" id="KW-0496">Mitochondrion</keyword>
<dbReference type="AlphaFoldDB" id="A0A124GNU1"/>
<proteinExistence type="predicted"/>
<accession>A0A124GNU1</accession>
<dbReference type="EMBL" id="LKAM01000002">
    <property type="protein sequence ID" value="KUM49868.1"/>
    <property type="molecule type" value="Genomic_DNA"/>
</dbReference>
<comment type="caution">
    <text evidence="1">The sequence shown here is derived from an EMBL/GenBank/DDBJ whole genome shotgun (WGS) entry which is preliminary data.</text>
</comment>
<protein>
    <submittedName>
        <fullName evidence="1">Uncharacterized protein</fullName>
    </submittedName>
</protein>
<evidence type="ECO:0000313" key="1">
    <source>
        <dbReference type="EMBL" id="KUM49868.1"/>
    </source>
</evidence>
<geneLocation type="mitochondrion" evidence="1"/>
<name>A0A124GNU1_PICGL</name>